<dbReference type="PANTHER" id="PTHR30250">
    <property type="entry name" value="PST FAMILY PREDICTED COLANIC ACID TRANSPORTER"/>
    <property type="match status" value="1"/>
</dbReference>
<feature type="transmembrane region" description="Helical" evidence="7">
    <location>
        <begin position="352"/>
        <end position="374"/>
    </location>
</feature>
<feature type="transmembrane region" description="Helical" evidence="7">
    <location>
        <begin position="44"/>
        <end position="63"/>
    </location>
</feature>
<dbReference type="RefSeq" id="WP_184470367.1">
    <property type="nucleotide sequence ID" value="NZ_JACIFY010000008.1"/>
</dbReference>
<sequence length="493" mass="53483">MSSVSQRTATASIWTISGKFLARLLDFVSLLILARLLSPADFGLVAIATSVLVIVETILDLPLTQALMRQPSPSQEMFATAFTLSLLRGTAISLLMILISWPMAVIYGDPRLFSLVAVLSIAPAMRSMISPRMVLFMQRFDFKREFALDLITKGSTLLFGVGVAVTTGSYWGLAVGAVAGPTAAMITSYVFAPMRPAFSLSEWKHFRDMISWNTVSQVLNSINWQLDRLLLPRFTGLSTFGAFSVADNIAGIPYQTFVGPLLRPLMAAFSTVEDRRNLVAAYLKATNAITFVAAPVLIALAMLAEPTVRVLVGEKWASAAPILQWLCLVSLLGLPTNIMPALAMVLDNTRSLAFRMFAEFAVRVPVTILGIAYFQVEGALGARIIAVLVAYAASLVITRRLIGARLVAQLNSFCRPLAASLPMIAFLLWVQPMLAPMPVGFNLIASLALCGGTAAAIFWAFALLLWQILGRPDGIETIIVQRLMPRRNGVLVS</sequence>
<comment type="caution">
    <text evidence="8">The sequence shown here is derived from an EMBL/GenBank/DDBJ whole genome shotgun (WGS) entry which is preliminary data.</text>
</comment>
<evidence type="ECO:0000256" key="2">
    <source>
        <dbReference type="ARBA" id="ARBA00007430"/>
    </source>
</evidence>
<feature type="transmembrane region" description="Helical" evidence="7">
    <location>
        <begin position="443"/>
        <end position="466"/>
    </location>
</feature>
<proteinExistence type="inferred from homology"/>
<accession>A0A7W6W595</accession>
<dbReference type="EMBL" id="JACIFY010000008">
    <property type="protein sequence ID" value="MBB4236141.1"/>
    <property type="molecule type" value="Genomic_DNA"/>
</dbReference>
<reference evidence="8 9" key="1">
    <citation type="submission" date="2020-08" db="EMBL/GenBank/DDBJ databases">
        <title>Genomic Encyclopedia of Type Strains, Phase IV (KMG-V): Genome sequencing to study the core and pangenomes of soil and plant-associated prokaryotes.</title>
        <authorList>
            <person name="Whitman W."/>
        </authorList>
    </citation>
    <scope>NUCLEOTIDE SEQUENCE [LARGE SCALE GENOMIC DNA]</scope>
    <source>
        <strain evidence="8 9">SEMIA 4089</strain>
    </source>
</reference>
<evidence type="ECO:0000256" key="3">
    <source>
        <dbReference type="ARBA" id="ARBA00022475"/>
    </source>
</evidence>
<organism evidence="8 9">
    <name type="scientific">Rhizobium esperanzae</name>
    <dbReference type="NCBI Taxonomy" id="1967781"/>
    <lineage>
        <taxon>Bacteria</taxon>
        <taxon>Pseudomonadati</taxon>
        <taxon>Pseudomonadota</taxon>
        <taxon>Alphaproteobacteria</taxon>
        <taxon>Hyphomicrobiales</taxon>
        <taxon>Rhizobiaceae</taxon>
        <taxon>Rhizobium/Agrobacterium group</taxon>
        <taxon>Rhizobium</taxon>
    </lineage>
</organism>
<dbReference type="PANTHER" id="PTHR30250:SF10">
    <property type="entry name" value="LIPOPOLYSACCHARIDE BIOSYNTHESIS PROTEIN WZXC"/>
    <property type="match status" value="1"/>
</dbReference>
<dbReference type="CDD" id="cd13127">
    <property type="entry name" value="MATE_tuaB_like"/>
    <property type="match status" value="1"/>
</dbReference>
<protein>
    <submittedName>
        <fullName evidence="8">O-antigen/teichoic acid export membrane protein</fullName>
    </submittedName>
</protein>
<evidence type="ECO:0000256" key="1">
    <source>
        <dbReference type="ARBA" id="ARBA00004651"/>
    </source>
</evidence>
<feature type="transmembrane region" description="Helical" evidence="7">
    <location>
        <begin position="413"/>
        <end position="431"/>
    </location>
</feature>
<feature type="transmembrane region" description="Helical" evidence="7">
    <location>
        <begin position="380"/>
        <end position="401"/>
    </location>
</feature>
<feature type="transmembrane region" description="Helical" evidence="7">
    <location>
        <begin position="285"/>
        <end position="303"/>
    </location>
</feature>
<comment type="similarity">
    <text evidence="2">Belongs to the polysaccharide synthase family.</text>
</comment>
<feature type="transmembrane region" description="Helical" evidence="7">
    <location>
        <begin position="112"/>
        <end position="134"/>
    </location>
</feature>
<feature type="transmembrane region" description="Helical" evidence="7">
    <location>
        <begin position="84"/>
        <end position="106"/>
    </location>
</feature>
<evidence type="ECO:0000313" key="8">
    <source>
        <dbReference type="EMBL" id="MBB4236141.1"/>
    </source>
</evidence>
<comment type="subcellular location">
    <subcellularLocation>
        <location evidence="1">Cell membrane</location>
        <topology evidence="1">Multi-pass membrane protein</topology>
    </subcellularLocation>
</comment>
<dbReference type="Pfam" id="PF13440">
    <property type="entry name" value="Polysacc_synt_3"/>
    <property type="match status" value="1"/>
</dbReference>
<feature type="transmembrane region" description="Helical" evidence="7">
    <location>
        <begin position="20"/>
        <end position="38"/>
    </location>
</feature>
<keyword evidence="3" id="KW-1003">Cell membrane</keyword>
<name>A0A7W6W595_9HYPH</name>
<gene>
    <name evidence="8" type="ORF">GGD57_002716</name>
</gene>
<evidence type="ECO:0000256" key="5">
    <source>
        <dbReference type="ARBA" id="ARBA00022989"/>
    </source>
</evidence>
<evidence type="ECO:0000256" key="4">
    <source>
        <dbReference type="ARBA" id="ARBA00022692"/>
    </source>
</evidence>
<dbReference type="GO" id="GO:0005886">
    <property type="term" value="C:plasma membrane"/>
    <property type="evidence" value="ECO:0007669"/>
    <property type="project" value="UniProtKB-SubCell"/>
</dbReference>
<dbReference type="AlphaFoldDB" id="A0A7W6W595"/>
<evidence type="ECO:0000256" key="7">
    <source>
        <dbReference type="SAM" id="Phobius"/>
    </source>
</evidence>
<evidence type="ECO:0000313" key="9">
    <source>
        <dbReference type="Proteomes" id="UP000540909"/>
    </source>
</evidence>
<dbReference type="InterPro" id="IPR050833">
    <property type="entry name" value="Poly_Biosynth_Transport"/>
</dbReference>
<keyword evidence="6 7" id="KW-0472">Membrane</keyword>
<dbReference type="Proteomes" id="UP000540909">
    <property type="component" value="Unassembled WGS sequence"/>
</dbReference>
<keyword evidence="4 7" id="KW-0812">Transmembrane</keyword>
<feature type="transmembrane region" description="Helical" evidence="7">
    <location>
        <begin position="323"/>
        <end position="345"/>
    </location>
</feature>
<keyword evidence="5 7" id="KW-1133">Transmembrane helix</keyword>
<evidence type="ECO:0000256" key="6">
    <source>
        <dbReference type="ARBA" id="ARBA00023136"/>
    </source>
</evidence>